<keyword evidence="2" id="KW-1185">Reference proteome</keyword>
<proteinExistence type="predicted"/>
<dbReference type="Proteomes" id="UP001632037">
    <property type="component" value="Unassembled WGS sequence"/>
</dbReference>
<evidence type="ECO:0000313" key="2">
    <source>
        <dbReference type="Proteomes" id="UP001632037"/>
    </source>
</evidence>
<gene>
    <name evidence="1" type="ORF">V7S43_011925</name>
</gene>
<reference evidence="1 2" key="1">
    <citation type="submission" date="2024-09" db="EMBL/GenBank/DDBJ databases">
        <title>Genome sequencing and assembly of Phytophthora oleae, isolate VK10A, causative agent of rot of olive drupes.</title>
        <authorList>
            <person name="Conti Taguali S."/>
            <person name="Riolo M."/>
            <person name="La Spada F."/>
            <person name="Cacciola S.O."/>
            <person name="Dionisio G."/>
        </authorList>
    </citation>
    <scope>NUCLEOTIDE SEQUENCE [LARGE SCALE GENOMIC DNA]</scope>
    <source>
        <strain evidence="1 2">VK10A</strain>
    </source>
</reference>
<sequence length="112" mass="13037">MVKQFETDVKDQPELVADEAKVLTTYVRYTKTTLKKADSRWKKQAELEEREYSMSKAAMMDKLNAFAEFKECKLLEEVLAKHAERYVEKDTKRKKDTELVAALGPDNLSDEE</sequence>
<dbReference type="AlphaFoldDB" id="A0ABD3F946"/>
<comment type="caution">
    <text evidence="1">The sequence shown here is derived from an EMBL/GenBank/DDBJ whole genome shotgun (WGS) entry which is preliminary data.</text>
</comment>
<evidence type="ECO:0000313" key="1">
    <source>
        <dbReference type="EMBL" id="KAL3662982.1"/>
    </source>
</evidence>
<protein>
    <submittedName>
        <fullName evidence="1">Uncharacterized protein</fullName>
    </submittedName>
</protein>
<dbReference type="EMBL" id="JBIMZQ010000029">
    <property type="protein sequence ID" value="KAL3662982.1"/>
    <property type="molecule type" value="Genomic_DNA"/>
</dbReference>
<accession>A0ABD3F946</accession>
<name>A0ABD3F946_9STRA</name>
<organism evidence="1 2">
    <name type="scientific">Phytophthora oleae</name>
    <dbReference type="NCBI Taxonomy" id="2107226"/>
    <lineage>
        <taxon>Eukaryota</taxon>
        <taxon>Sar</taxon>
        <taxon>Stramenopiles</taxon>
        <taxon>Oomycota</taxon>
        <taxon>Peronosporomycetes</taxon>
        <taxon>Peronosporales</taxon>
        <taxon>Peronosporaceae</taxon>
        <taxon>Phytophthora</taxon>
    </lineage>
</organism>